<accession>F9WN44</accession>
<dbReference type="Proteomes" id="UP000009027">
    <property type="component" value="Unassembled WGS sequence"/>
</dbReference>
<reference evidence="2 3" key="1">
    <citation type="journal article" date="2012" name="Proc. Natl. Acad. Sci. U.S.A.">
        <title>Antigenic diversity is generated by distinct evolutionary mechanisms in African trypanosome species.</title>
        <authorList>
            <person name="Jackson A.P."/>
            <person name="Berry A."/>
            <person name="Aslett M."/>
            <person name="Allison H.C."/>
            <person name="Burton P."/>
            <person name="Vavrova-Anderson J."/>
            <person name="Brown R."/>
            <person name="Browne H."/>
            <person name="Corton N."/>
            <person name="Hauser H."/>
            <person name="Gamble J."/>
            <person name="Gilderthorp R."/>
            <person name="Marcello L."/>
            <person name="McQuillan J."/>
            <person name="Otto T.D."/>
            <person name="Quail M.A."/>
            <person name="Sanders M.J."/>
            <person name="van Tonder A."/>
            <person name="Ginger M.L."/>
            <person name="Field M.C."/>
            <person name="Barry J.D."/>
            <person name="Hertz-Fowler C."/>
            <person name="Berriman M."/>
        </authorList>
    </citation>
    <scope>NUCLEOTIDE SEQUENCE</scope>
    <source>
        <strain evidence="2 3">Y486</strain>
    </source>
</reference>
<feature type="compositionally biased region" description="Polar residues" evidence="1">
    <location>
        <begin position="28"/>
        <end position="46"/>
    </location>
</feature>
<gene>
    <name evidence="2" type="ORF">TvY486_0016730</name>
</gene>
<evidence type="ECO:0000313" key="2">
    <source>
        <dbReference type="EMBL" id="CCD18958.1"/>
    </source>
</evidence>
<keyword evidence="3" id="KW-1185">Reference proteome</keyword>
<evidence type="ECO:0000256" key="1">
    <source>
        <dbReference type="SAM" id="MobiDB-lite"/>
    </source>
</evidence>
<feature type="region of interest" description="Disordered" evidence="1">
    <location>
        <begin position="1"/>
        <end position="55"/>
    </location>
</feature>
<sequence length="357" mass="38355">MGCAMVKTKRHLVEAEAQHRPKPPARLSPTQRPLSVTEAPSLSGPLTGSRPLLLQPPDGYGKMTGTHGAAPLLVASKKGDRVDVAKGPPQSALKAAAAGRDACTTSESAGNVTTSDCVSAELCGPTSQSAQLNASILCWRSSCSIEPIASTTNVSTTSSSRSAASVMKTFGFNGAVLYDSALLPVYPDSLLSISISPPSSLFVTARSQCRFSVPDCAHSCLYLPSEICAGDSMCEEIDVELESCIEDEERTHCVKRVPRVSPLSLNALEENRSCTVWREPRARRRAGLVCNLGMRRTGAKNVFSRSIRHPLRWQPPSLRTGRTSEVTSSVSSADVPRIVDFYMVVEHPRDEKLLQCN</sequence>
<organism evidence="2 3">
    <name type="scientific">Trypanosoma vivax (strain Y486)</name>
    <dbReference type="NCBI Taxonomy" id="1055687"/>
    <lineage>
        <taxon>Eukaryota</taxon>
        <taxon>Discoba</taxon>
        <taxon>Euglenozoa</taxon>
        <taxon>Kinetoplastea</taxon>
        <taxon>Metakinetoplastina</taxon>
        <taxon>Trypanosomatida</taxon>
        <taxon>Trypanosomatidae</taxon>
        <taxon>Trypanosoma</taxon>
        <taxon>Duttonella</taxon>
    </lineage>
</organism>
<proteinExistence type="predicted"/>
<dbReference type="AlphaFoldDB" id="F9WN44"/>
<evidence type="ECO:0000313" key="3">
    <source>
        <dbReference type="Proteomes" id="UP000009027"/>
    </source>
</evidence>
<dbReference type="EMBL" id="CAEX01002269">
    <property type="protein sequence ID" value="CCD18958.1"/>
    <property type="molecule type" value="Genomic_DNA"/>
</dbReference>
<dbReference type="VEuPathDB" id="TriTrypDB:TvY486_0016730"/>
<protein>
    <submittedName>
        <fullName evidence="2">Uncharacterized protein</fullName>
    </submittedName>
</protein>
<name>F9WN44_TRYVY</name>